<evidence type="ECO:0000256" key="4">
    <source>
        <dbReference type="ARBA" id="ARBA00022598"/>
    </source>
</evidence>
<reference evidence="15 16" key="1">
    <citation type="journal article" date="2018" name="Sci. Rep.">
        <title>Genomic diversity and distribution of Bifidobacterium longum subsp. longum across the human lifespan.</title>
        <authorList>
            <person name="Odamaki T."/>
            <person name="Bottacini F."/>
            <person name="Kato K."/>
            <person name="Mitsuyama E."/>
            <person name="Yoshida K."/>
            <person name="Horigome A."/>
            <person name="Xiao J.Z."/>
            <person name="van Sinderen D."/>
        </authorList>
    </citation>
    <scope>NUCLEOTIDE SEQUENCE [LARGE SCALE GENOMIC DNA]</scope>
    <source>
        <strain evidence="15 16">MCC10119</strain>
    </source>
</reference>
<evidence type="ECO:0000313" key="15">
    <source>
        <dbReference type="EMBL" id="TCF72662.1"/>
    </source>
</evidence>
<keyword evidence="6 12" id="KW-0547">Nucleotide-binding</keyword>
<comment type="caution">
    <text evidence="15">The sequence shown here is derived from an EMBL/GenBank/DDBJ whole genome shotgun (WGS) entry which is preliminary data.</text>
</comment>
<evidence type="ECO:0000256" key="7">
    <source>
        <dbReference type="ARBA" id="ARBA00022833"/>
    </source>
</evidence>
<evidence type="ECO:0000259" key="14">
    <source>
        <dbReference type="SMART" id="SM00840"/>
    </source>
</evidence>
<evidence type="ECO:0000256" key="6">
    <source>
        <dbReference type="ARBA" id="ARBA00022741"/>
    </source>
</evidence>
<dbReference type="SUPFAM" id="SSF47323">
    <property type="entry name" value="Anticodon-binding domain of a subclass of class I aminoacyl-tRNA synthetases"/>
    <property type="match status" value="1"/>
</dbReference>
<evidence type="ECO:0000256" key="12">
    <source>
        <dbReference type="HAMAP-Rule" id="MF_00041"/>
    </source>
</evidence>
<evidence type="ECO:0000256" key="3">
    <source>
        <dbReference type="ARBA" id="ARBA00022490"/>
    </source>
</evidence>
<evidence type="ECO:0000256" key="11">
    <source>
        <dbReference type="ARBA" id="ARBA00047398"/>
    </source>
</evidence>
<keyword evidence="3 12" id="KW-0963">Cytoplasm</keyword>
<feature type="binding site" evidence="12">
    <location>
        <position position="295"/>
    </location>
    <ligand>
        <name>Zn(2+)</name>
        <dbReference type="ChEBI" id="CHEBI:29105"/>
    </ligand>
</feature>
<keyword evidence="8 12" id="KW-0067">ATP-binding</keyword>
<comment type="subunit">
    <text evidence="2 12">Monomer.</text>
</comment>
<evidence type="ECO:0000256" key="13">
    <source>
        <dbReference type="SAM" id="MobiDB-lite"/>
    </source>
</evidence>
<dbReference type="GO" id="GO:0008270">
    <property type="term" value="F:zinc ion binding"/>
    <property type="evidence" value="ECO:0007669"/>
    <property type="project" value="UniProtKB-UniRule"/>
</dbReference>
<dbReference type="EC" id="6.1.1.16" evidence="12"/>
<dbReference type="PANTHER" id="PTHR10890:SF30">
    <property type="entry name" value="CYSTEINE--TRNA LIGASE"/>
    <property type="match status" value="1"/>
</dbReference>
<organism evidence="15 16">
    <name type="scientific">Bifidobacterium longum subsp. longum</name>
    <dbReference type="NCBI Taxonomy" id="1679"/>
    <lineage>
        <taxon>Bacteria</taxon>
        <taxon>Bacillati</taxon>
        <taxon>Actinomycetota</taxon>
        <taxon>Actinomycetes</taxon>
        <taxon>Bifidobacteriales</taxon>
        <taxon>Bifidobacteriaceae</taxon>
        <taxon>Bifidobacterium</taxon>
    </lineage>
</organism>
<protein>
    <recommendedName>
        <fullName evidence="12">Cysteine--tRNA ligase</fullName>
        <ecNumber evidence="12">6.1.1.16</ecNumber>
    </recommendedName>
    <alternativeName>
        <fullName evidence="12">Cysteinyl-tRNA synthetase</fullName>
        <shortName evidence="12">CysRS</shortName>
    </alternativeName>
</protein>
<sequence>MGNSQEPQDFNISVMPSSLTPVHVAKAAEGLNLYDTASHQVSHFVPLKPGEVGIYVCGATVQSSPHIGHIRAAVAFDIVRRWFLKLGYKVTFVRNVTDIDDKILDKAAAAGQRWWARAYYYEREFTEAYNTLGVLPPTVEPRATGHMSDMIDLIQRILDNGHGYVVTDADGKPTGNVYFDVTSWPHYGELTHQKQTSEVDEAAAVADRMGPSVDATGADKYNPVDPADASPDKHDPRDFALWKAPKDTDPEDARWSTPFGVGRPGWHIECSAMSHRYLGDGFDIHGGGLDLRFPHHENEMAQTRAAGYPSAARWMHSAWVTAKGEKMSKSLGTGLSVPSVLAEHSAWVVRYALGSVQYRSMLEWSDQALVEAQAAYDRVSNFIERAGVALGGQPSREEVTAVSADDLPADFVAAMNDDVNVSGATAAIFTAIRSGNTLLSQLADRADSETAKAEVREALLAVRAMLDTLGLDPLAEPWVSAGAAGGAADGTAESPEHAALEALIAEQLNARAEARKAKDFAKADQIRDALTEAGIAIEDGPQGSTWSLK</sequence>
<evidence type="ECO:0000256" key="1">
    <source>
        <dbReference type="ARBA" id="ARBA00005594"/>
    </source>
</evidence>
<dbReference type="Gene3D" id="3.40.50.620">
    <property type="entry name" value="HUPs"/>
    <property type="match status" value="1"/>
</dbReference>
<proteinExistence type="inferred from homology"/>
<evidence type="ECO:0000256" key="8">
    <source>
        <dbReference type="ARBA" id="ARBA00022840"/>
    </source>
</evidence>
<feature type="binding site" evidence="12">
    <location>
        <position position="299"/>
    </location>
    <ligand>
        <name>Zn(2+)</name>
        <dbReference type="ChEBI" id="CHEBI:29105"/>
    </ligand>
</feature>
<dbReference type="GO" id="GO:0004817">
    <property type="term" value="F:cysteine-tRNA ligase activity"/>
    <property type="evidence" value="ECO:0007669"/>
    <property type="project" value="UniProtKB-UniRule"/>
</dbReference>
<dbReference type="EMBL" id="SHTI01000004">
    <property type="protein sequence ID" value="TCF72662.1"/>
    <property type="molecule type" value="Genomic_DNA"/>
</dbReference>
<dbReference type="CDD" id="cd00672">
    <property type="entry name" value="CysRS_core"/>
    <property type="match status" value="1"/>
</dbReference>
<dbReference type="InterPro" id="IPR015273">
    <property type="entry name" value="Cys-tRNA-synt_Ia_DALR"/>
</dbReference>
<keyword evidence="9 12" id="KW-0648">Protein biosynthesis</keyword>
<comment type="catalytic activity">
    <reaction evidence="11 12">
        <text>tRNA(Cys) + L-cysteine + ATP = L-cysteinyl-tRNA(Cys) + AMP + diphosphate</text>
        <dbReference type="Rhea" id="RHEA:17773"/>
        <dbReference type="Rhea" id="RHEA-COMP:9661"/>
        <dbReference type="Rhea" id="RHEA-COMP:9679"/>
        <dbReference type="ChEBI" id="CHEBI:30616"/>
        <dbReference type="ChEBI" id="CHEBI:33019"/>
        <dbReference type="ChEBI" id="CHEBI:35235"/>
        <dbReference type="ChEBI" id="CHEBI:78442"/>
        <dbReference type="ChEBI" id="CHEBI:78517"/>
        <dbReference type="ChEBI" id="CHEBI:456215"/>
        <dbReference type="EC" id="6.1.1.16"/>
    </reaction>
</comment>
<dbReference type="InterPro" id="IPR014729">
    <property type="entry name" value="Rossmann-like_a/b/a_fold"/>
</dbReference>
<dbReference type="Gene3D" id="1.20.120.1910">
    <property type="entry name" value="Cysteine-tRNA ligase, C-terminal anti-codon recognition domain"/>
    <property type="match status" value="1"/>
</dbReference>
<dbReference type="Pfam" id="PF23493">
    <property type="entry name" value="CysS_C"/>
    <property type="match status" value="1"/>
</dbReference>
<dbReference type="GO" id="GO:0005524">
    <property type="term" value="F:ATP binding"/>
    <property type="evidence" value="ECO:0007669"/>
    <property type="project" value="UniProtKB-UniRule"/>
</dbReference>
<feature type="binding site" evidence="12">
    <location>
        <position position="329"/>
    </location>
    <ligand>
        <name>ATP</name>
        <dbReference type="ChEBI" id="CHEBI:30616"/>
    </ligand>
</feature>
<dbReference type="HAMAP" id="MF_00041">
    <property type="entry name" value="Cys_tRNA_synth"/>
    <property type="match status" value="1"/>
</dbReference>
<dbReference type="AlphaFoldDB" id="A0A4R0VU64"/>
<feature type="region of interest" description="Disordered" evidence="13">
    <location>
        <begin position="211"/>
        <end position="236"/>
    </location>
</feature>
<dbReference type="GO" id="GO:0005829">
    <property type="term" value="C:cytosol"/>
    <property type="evidence" value="ECO:0007669"/>
    <property type="project" value="TreeGrafter"/>
</dbReference>
<dbReference type="InterPro" id="IPR015803">
    <property type="entry name" value="Cys-tRNA-ligase"/>
</dbReference>
<feature type="short sequence motif" description="'KMSKS' region" evidence="12">
    <location>
        <begin position="326"/>
        <end position="330"/>
    </location>
</feature>
<feature type="short sequence motif" description="'HIGH' region" evidence="12">
    <location>
        <begin position="59"/>
        <end position="69"/>
    </location>
</feature>
<dbReference type="RefSeq" id="WP_131314008.1">
    <property type="nucleotide sequence ID" value="NZ_SHTI01000004.1"/>
</dbReference>
<dbReference type="Proteomes" id="UP000292729">
    <property type="component" value="Unassembled WGS sequence"/>
</dbReference>
<feature type="binding site" evidence="12">
    <location>
        <position position="270"/>
    </location>
    <ligand>
        <name>Zn(2+)</name>
        <dbReference type="ChEBI" id="CHEBI:29105"/>
    </ligand>
</feature>
<dbReference type="SMART" id="SM00840">
    <property type="entry name" value="DALR_2"/>
    <property type="match status" value="1"/>
</dbReference>
<dbReference type="InterPro" id="IPR032678">
    <property type="entry name" value="tRNA-synt_1_cat_dom"/>
</dbReference>
<comment type="similarity">
    <text evidence="1 12">Belongs to the class-I aminoacyl-tRNA synthetase family.</text>
</comment>
<keyword evidence="10 12" id="KW-0030">Aminoacyl-tRNA synthetase</keyword>
<evidence type="ECO:0000256" key="9">
    <source>
        <dbReference type="ARBA" id="ARBA00022917"/>
    </source>
</evidence>
<dbReference type="NCBIfam" id="TIGR00435">
    <property type="entry name" value="cysS"/>
    <property type="match status" value="1"/>
</dbReference>
<dbReference type="SUPFAM" id="SSF52374">
    <property type="entry name" value="Nucleotidylyl transferase"/>
    <property type="match status" value="1"/>
</dbReference>
<gene>
    <name evidence="12" type="primary">cysS</name>
    <name evidence="15" type="ORF">MCC10119_0375</name>
</gene>
<dbReference type="Pfam" id="PF09190">
    <property type="entry name" value="DALR_2"/>
    <property type="match status" value="1"/>
</dbReference>
<keyword evidence="7 12" id="KW-0862">Zinc</keyword>
<dbReference type="InterPro" id="IPR009080">
    <property type="entry name" value="tRNAsynth_Ia_anticodon-bd"/>
</dbReference>
<comment type="subcellular location">
    <subcellularLocation>
        <location evidence="12">Cytoplasm</location>
    </subcellularLocation>
</comment>
<dbReference type="InterPro" id="IPR024909">
    <property type="entry name" value="Cys-tRNA/MSH_ligase"/>
</dbReference>
<evidence type="ECO:0000313" key="16">
    <source>
        <dbReference type="Proteomes" id="UP000292729"/>
    </source>
</evidence>
<evidence type="ECO:0000256" key="2">
    <source>
        <dbReference type="ARBA" id="ARBA00011245"/>
    </source>
</evidence>
<comment type="cofactor">
    <cofactor evidence="12">
        <name>Zn(2+)</name>
        <dbReference type="ChEBI" id="CHEBI:29105"/>
    </cofactor>
    <text evidence="12">Binds 1 zinc ion per subunit.</text>
</comment>
<keyword evidence="4 12" id="KW-0436">Ligase</keyword>
<dbReference type="Pfam" id="PF01406">
    <property type="entry name" value="tRNA-synt_1e"/>
    <property type="match status" value="1"/>
</dbReference>
<feature type="binding site" evidence="12">
    <location>
        <position position="57"/>
    </location>
    <ligand>
        <name>Zn(2+)</name>
        <dbReference type="ChEBI" id="CHEBI:29105"/>
    </ligand>
</feature>
<dbReference type="InterPro" id="IPR056411">
    <property type="entry name" value="CysS_C"/>
</dbReference>
<evidence type="ECO:0000256" key="5">
    <source>
        <dbReference type="ARBA" id="ARBA00022723"/>
    </source>
</evidence>
<dbReference type="PANTHER" id="PTHR10890">
    <property type="entry name" value="CYSTEINYL-TRNA SYNTHETASE"/>
    <property type="match status" value="1"/>
</dbReference>
<dbReference type="GO" id="GO:0006423">
    <property type="term" value="P:cysteinyl-tRNA aminoacylation"/>
    <property type="evidence" value="ECO:0007669"/>
    <property type="project" value="UniProtKB-UniRule"/>
</dbReference>
<name>A0A4R0VU64_BIFLL</name>
<keyword evidence="5 12" id="KW-0479">Metal-binding</keyword>
<dbReference type="PRINTS" id="PR00983">
    <property type="entry name" value="TRNASYNTHCYS"/>
</dbReference>
<evidence type="ECO:0000256" key="10">
    <source>
        <dbReference type="ARBA" id="ARBA00023146"/>
    </source>
</evidence>
<accession>A0A4R0VU64</accession>
<feature type="domain" description="Cysteinyl-tRNA synthetase class Ia DALR" evidence="14">
    <location>
        <begin position="410"/>
        <end position="477"/>
    </location>
</feature>